<organism evidence="3 4">
    <name type="scientific">Aminicella lysinilytica</name>
    <dbReference type="NCBI Taxonomy" id="433323"/>
    <lineage>
        <taxon>Bacteria</taxon>
        <taxon>Bacillati</taxon>
        <taxon>Bacillota</taxon>
        <taxon>Clostridia</taxon>
        <taxon>Peptostreptococcales</taxon>
        <taxon>Anaerovoracaceae</taxon>
        <taxon>Aminicella</taxon>
    </lineage>
</organism>
<dbReference type="PANTHER" id="PTHR35601">
    <property type="entry name" value="TOXIN RELE"/>
    <property type="match status" value="1"/>
</dbReference>
<dbReference type="EMBL" id="SNXO01000074">
    <property type="protein sequence ID" value="TDP44234.1"/>
    <property type="molecule type" value="Genomic_DNA"/>
</dbReference>
<keyword evidence="2" id="KW-1277">Toxin-antitoxin system</keyword>
<dbReference type="SUPFAM" id="SSF143011">
    <property type="entry name" value="RelE-like"/>
    <property type="match status" value="1"/>
</dbReference>
<dbReference type="RefSeq" id="WP_133529385.1">
    <property type="nucleotide sequence ID" value="NZ_SNXO01000074.1"/>
</dbReference>
<evidence type="ECO:0000256" key="2">
    <source>
        <dbReference type="ARBA" id="ARBA00022649"/>
    </source>
</evidence>
<dbReference type="AlphaFoldDB" id="A0A4R6PXZ1"/>
<accession>A0A4R6PXZ1</accession>
<dbReference type="NCBIfam" id="TIGR02385">
    <property type="entry name" value="RelE_StbE"/>
    <property type="match status" value="1"/>
</dbReference>
<keyword evidence="4" id="KW-1185">Reference proteome</keyword>
<comment type="caution">
    <text evidence="3">The sequence shown here is derived from an EMBL/GenBank/DDBJ whole genome shotgun (WGS) entry which is preliminary data.</text>
</comment>
<name>A0A4R6PXZ1_9FIRM</name>
<sequence length="94" mass="10900">MTEFHVEFTEKAKKQLKKLDKHTAALILGWIRKNLEGCNNPRQQGKGLSANRSGEWRYRVGDYRIIAEIMDDRIVILVLSIGHRSDVYKGSIMR</sequence>
<dbReference type="Gene3D" id="3.30.2310.20">
    <property type="entry name" value="RelE-like"/>
    <property type="match status" value="1"/>
</dbReference>
<comment type="similarity">
    <text evidence="1">Belongs to the RelE toxin family.</text>
</comment>
<dbReference type="InterPro" id="IPR035093">
    <property type="entry name" value="RelE/ParE_toxin_dom_sf"/>
</dbReference>
<protein>
    <submittedName>
        <fullName evidence="3">mRNA interferase RelE/StbE</fullName>
    </submittedName>
</protein>
<evidence type="ECO:0000256" key="1">
    <source>
        <dbReference type="ARBA" id="ARBA00006226"/>
    </source>
</evidence>
<dbReference type="Proteomes" id="UP000295500">
    <property type="component" value="Unassembled WGS sequence"/>
</dbReference>
<dbReference type="PANTHER" id="PTHR35601:SF1">
    <property type="entry name" value="TOXIN RELE"/>
    <property type="match status" value="1"/>
</dbReference>
<proteinExistence type="inferred from homology"/>
<evidence type="ECO:0000313" key="4">
    <source>
        <dbReference type="Proteomes" id="UP000295500"/>
    </source>
</evidence>
<dbReference type="OrthoDB" id="9805098at2"/>
<evidence type="ECO:0000313" key="3">
    <source>
        <dbReference type="EMBL" id="TDP44234.1"/>
    </source>
</evidence>
<dbReference type="Pfam" id="PF05016">
    <property type="entry name" value="ParE_toxin"/>
    <property type="match status" value="1"/>
</dbReference>
<gene>
    <name evidence="3" type="ORF">EV211_1743</name>
</gene>
<reference evidence="3 4" key="1">
    <citation type="submission" date="2019-03" db="EMBL/GenBank/DDBJ databases">
        <title>Genomic Encyclopedia of Type Strains, Phase IV (KMG-IV): sequencing the most valuable type-strain genomes for metagenomic binning, comparative biology and taxonomic classification.</title>
        <authorList>
            <person name="Goeker M."/>
        </authorList>
    </citation>
    <scope>NUCLEOTIDE SEQUENCE [LARGE SCALE GENOMIC DNA]</scope>
    <source>
        <strain evidence="3 4">DSM 28287</strain>
    </source>
</reference>
<dbReference type="InterPro" id="IPR007712">
    <property type="entry name" value="RelE/ParE_toxin"/>
</dbReference>